<evidence type="ECO:0000259" key="2">
    <source>
        <dbReference type="PROSITE" id="PS51910"/>
    </source>
</evidence>
<dbReference type="InterPro" id="IPR017853">
    <property type="entry name" value="GH"/>
</dbReference>
<organism evidence="3">
    <name type="scientific">Gongylonema pulchrum</name>
    <dbReference type="NCBI Taxonomy" id="637853"/>
    <lineage>
        <taxon>Eukaryota</taxon>
        <taxon>Metazoa</taxon>
        <taxon>Ecdysozoa</taxon>
        <taxon>Nematoda</taxon>
        <taxon>Chromadorea</taxon>
        <taxon>Rhabditida</taxon>
        <taxon>Spirurina</taxon>
        <taxon>Spiruromorpha</taxon>
        <taxon>Spiruroidea</taxon>
        <taxon>Gongylonematidae</taxon>
        <taxon>Gongylonema</taxon>
    </lineage>
</organism>
<dbReference type="AlphaFoldDB" id="A0A183EKK4"/>
<sequence>MSYDLHGPWEGNVDLHGKLHSTKGEVVGAGIYNTEFAAKYWAEKGMPKEKIIIGIPTYGQGWTLKDPSKTAIGSEGSGKSAPSTTNPDGGTASYWEASAFTLLPLMLKAVVVDFNECVICDYLKDGGKETIDKEGVGAYMVKGNQWYGYDTPETVKMKMDWLKQNGYGGAFIWCLDFDDFKGETCGKGPYPIMKAINDGLSGSAPLSSAVSVVLHL</sequence>
<name>A0A183EKK4_9BILA</name>
<dbReference type="InterPro" id="IPR029070">
    <property type="entry name" value="Chitinase_insertion_sf"/>
</dbReference>
<dbReference type="GO" id="GO:0004568">
    <property type="term" value="F:chitinase activity"/>
    <property type="evidence" value="ECO:0007669"/>
    <property type="project" value="TreeGrafter"/>
</dbReference>
<feature type="domain" description="GH18" evidence="2">
    <location>
        <begin position="1"/>
        <end position="203"/>
    </location>
</feature>
<dbReference type="SUPFAM" id="SSF51445">
    <property type="entry name" value="(Trans)glycosidases"/>
    <property type="match status" value="1"/>
</dbReference>
<dbReference type="GO" id="GO:0008061">
    <property type="term" value="F:chitin binding"/>
    <property type="evidence" value="ECO:0007669"/>
    <property type="project" value="TreeGrafter"/>
</dbReference>
<feature type="region of interest" description="Disordered" evidence="1">
    <location>
        <begin position="69"/>
        <end position="88"/>
    </location>
</feature>
<dbReference type="PROSITE" id="PS51910">
    <property type="entry name" value="GH18_2"/>
    <property type="match status" value="1"/>
</dbReference>
<dbReference type="SUPFAM" id="SSF54556">
    <property type="entry name" value="Chitinase insertion domain"/>
    <property type="match status" value="1"/>
</dbReference>
<dbReference type="Gene3D" id="3.10.50.10">
    <property type="match status" value="1"/>
</dbReference>
<dbReference type="WBParaSite" id="GPUH_0002152201-mRNA-1">
    <property type="protein sequence ID" value="GPUH_0002152201-mRNA-1"/>
    <property type="gene ID" value="GPUH_0002152201"/>
</dbReference>
<dbReference type="Pfam" id="PF00704">
    <property type="entry name" value="Glyco_hydro_18"/>
    <property type="match status" value="1"/>
</dbReference>
<dbReference type="PANTHER" id="PTHR11177:SF400">
    <property type="entry name" value="ENDOCHITINASE-RELATED"/>
    <property type="match status" value="1"/>
</dbReference>
<evidence type="ECO:0000256" key="1">
    <source>
        <dbReference type="SAM" id="MobiDB-lite"/>
    </source>
</evidence>
<accession>A0A183EKK4</accession>
<dbReference type="GO" id="GO:0006032">
    <property type="term" value="P:chitin catabolic process"/>
    <property type="evidence" value="ECO:0007669"/>
    <property type="project" value="TreeGrafter"/>
</dbReference>
<reference evidence="3" key="1">
    <citation type="submission" date="2016-06" db="UniProtKB">
        <authorList>
            <consortium name="WormBaseParasite"/>
        </authorList>
    </citation>
    <scope>IDENTIFICATION</scope>
</reference>
<protein>
    <submittedName>
        <fullName evidence="3">Glyco_hydro_18 domain-containing protein</fullName>
    </submittedName>
</protein>
<dbReference type="InterPro" id="IPR001223">
    <property type="entry name" value="Glyco_hydro18_cat"/>
</dbReference>
<dbReference type="GO" id="GO:0005576">
    <property type="term" value="C:extracellular region"/>
    <property type="evidence" value="ECO:0007669"/>
    <property type="project" value="TreeGrafter"/>
</dbReference>
<dbReference type="Gene3D" id="3.20.20.80">
    <property type="entry name" value="Glycosidases"/>
    <property type="match status" value="1"/>
</dbReference>
<dbReference type="GO" id="GO:0005975">
    <property type="term" value="P:carbohydrate metabolic process"/>
    <property type="evidence" value="ECO:0007669"/>
    <property type="project" value="InterPro"/>
</dbReference>
<dbReference type="InterPro" id="IPR050314">
    <property type="entry name" value="Glycosyl_Hydrlase_18"/>
</dbReference>
<dbReference type="PANTHER" id="PTHR11177">
    <property type="entry name" value="CHITINASE"/>
    <property type="match status" value="1"/>
</dbReference>
<evidence type="ECO:0000313" key="3">
    <source>
        <dbReference type="WBParaSite" id="GPUH_0002152201-mRNA-1"/>
    </source>
</evidence>
<proteinExistence type="predicted"/>